<evidence type="ECO:0000256" key="12">
    <source>
        <dbReference type="SAM" id="Phobius"/>
    </source>
</evidence>
<keyword evidence="15" id="KW-1185">Reference proteome</keyword>
<dbReference type="InterPro" id="IPR037094">
    <property type="entry name" value="Glyco_hydro_38_cen_sf"/>
</dbReference>
<dbReference type="SMART" id="SM00872">
    <property type="entry name" value="Alpha-mann_mid"/>
    <property type="match status" value="1"/>
</dbReference>
<dbReference type="InterPro" id="IPR000602">
    <property type="entry name" value="Glyco_hydro_38_N"/>
</dbReference>
<dbReference type="Pfam" id="PF07748">
    <property type="entry name" value="Glyco_hydro_38C"/>
    <property type="match status" value="1"/>
</dbReference>
<keyword evidence="4" id="KW-0378">Hydrolase</keyword>
<evidence type="ECO:0000256" key="11">
    <source>
        <dbReference type="ARBA" id="ARBA00093232"/>
    </source>
</evidence>
<dbReference type="EMBL" id="LUCM01007993">
    <property type="protein sequence ID" value="KAA0189098.1"/>
    <property type="molecule type" value="Genomic_DNA"/>
</dbReference>
<dbReference type="Gene3D" id="1.20.1270.50">
    <property type="entry name" value="Glycoside hydrolase family 38, central domain"/>
    <property type="match status" value="1"/>
</dbReference>
<reference evidence="14" key="1">
    <citation type="submission" date="2019-05" db="EMBL/GenBank/DDBJ databases">
        <title>Annotation for the trematode Fasciolopsis buski.</title>
        <authorList>
            <person name="Choi Y.-J."/>
        </authorList>
    </citation>
    <scope>NUCLEOTIDE SEQUENCE</scope>
    <source>
        <strain evidence="14">HT</strain>
        <tissue evidence="14">Whole worm</tissue>
    </source>
</reference>
<dbReference type="InterPro" id="IPR011330">
    <property type="entry name" value="Glyco_hydro/deAcase_b/a-brl"/>
</dbReference>
<dbReference type="Pfam" id="PF01074">
    <property type="entry name" value="Glyco_hydro_38N"/>
    <property type="match status" value="1"/>
</dbReference>
<evidence type="ECO:0000256" key="5">
    <source>
        <dbReference type="ARBA" id="ARBA00022833"/>
    </source>
</evidence>
<dbReference type="SUPFAM" id="SSF88713">
    <property type="entry name" value="Glycoside hydrolase/deacetylase"/>
    <property type="match status" value="1"/>
</dbReference>
<evidence type="ECO:0000256" key="8">
    <source>
        <dbReference type="ARBA" id="ARBA00059516"/>
    </source>
</evidence>
<dbReference type="SUPFAM" id="SSF74650">
    <property type="entry name" value="Galactose mutarotase-like"/>
    <property type="match status" value="1"/>
</dbReference>
<dbReference type="GO" id="GO:0030246">
    <property type="term" value="F:carbohydrate binding"/>
    <property type="evidence" value="ECO:0007669"/>
    <property type="project" value="InterPro"/>
</dbReference>
<feature type="transmembrane region" description="Helical" evidence="12">
    <location>
        <begin position="12"/>
        <end position="32"/>
    </location>
</feature>
<evidence type="ECO:0000256" key="6">
    <source>
        <dbReference type="ARBA" id="ARBA00023157"/>
    </source>
</evidence>
<proteinExistence type="inferred from homology"/>
<keyword evidence="12" id="KW-1133">Transmembrane helix</keyword>
<accession>A0A8E0RPF8</accession>
<dbReference type="EC" id="3.2.1.114" evidence="9"/>
<keyword evidence="7" id="KW-0326">Glycosidase</keyword>
<keyword evidence="12" id="KW-0812">Transmembrane</keyword>
<dbReference type="SUPFAM" id="SSF88688">
    <property type="entry name" value="Families 57/38 glycoside transferase middle domain"/>
    <property type="match status" value="1"/>
</dbReference>
<dbReference type="InterPro" id="IPR015341">
    <property type="entry name" value="Glyco_hydro_38_cen"/>
</dbReference>
<comment type="catalytic activity">
    <reaction evidence="11">
        <text>N(4)-{beta-D-GlcNAc-(1-&gt;2)-alpha-D-Man-(1-&gt;3)-[alpha-D-Man-(1-&gt;3)-[alpha-D-Man-(1-&gt;6)]-alpha-D-Man-(1-&gt;6)]-beta-D-Man-(1-&gt;4)-beta-D-GlcNAc-(1-&gt;4)-beta-D-GlcNAc}-L-asparaginyl-[protein] + 2 H2O = 2 alpha-D-mannopyranose + an N(4)-{beta-D-GlcNAc-(1-&gt;2)-alpha-D-Man-(1-&gt;3)-[alpha-D-Man-(1-&gt;6)]-beta-D-Man-(1-&gt;4)-beta-D-GlcNAc-(1-&gt;4)-beta-D-GlcNAc}-L-asparaginyl-[protein]</text>
        <dbReference type="Rhea" id="RHEA:56052"/>
        <dbReference type="Rhea" id="RHEA-COMP:14368"/>
        <dbReference type="Rhea" id="RHEA-COMP:14369"/>
        <dbReference type="ChEBI" id="CHEBI:15377"/>
        <dbReference type="ChEBI" id="CHEBI:28729"/>
        <dbReference type="ChEBI" id="CHEBI:60615"/>
        <dbReference type="ChEBI" id="CHEBI:60625"/>
        <dbReference type="EC" id="3.2.1.114"/>
    </reaction>
</comment>
<dbReference type="GO" id="GO:0000139">
    <property type="term" value="C:Golgi membrane"/>
    <property type="evidence" value="ECO:0007669"/>
    <property type="project" value="TreeGrafter"/>
</dbReference>
<evidence type="ECO:0000256" key="9">
    <source>
        <dbReference type="ARBA" id="ARBA00066412"/>
    </source>
</evidence>
<evidence type="ECO:0000259" key="13">
    <source>
        <dbReference type="SMART" id="SM00872"/>
    </source>
</evidence>
<keyword evidence="3" id="KW-0479">Metal-binding</keyword>
<dbReference type="InterPro" id="IPR050843">
    <property type="entry name" value="Glycosyl_Hydrlase_38"/>
</dbReference>
<organism evidence="14 15">
    <name type="scientific">Fasciolopsis buskii</name>
    <dbReference type="NCBI Taxonomy" id="27845"/>
    <lineage>
        <taxon>Eukaryota</taxon>
        <taxon>Metazoa</taxon>
        <taxon>Spiralia</taxon>
        <taxon>Lophotrochozoa</taxon>
        <taxon>Platyhelminthes</taxon>
        <taxon>Trematoda</taxon>
        <taxon>Digenea</taxon>
        <taxon>Plagiorchiida</taxon>
        <taxon>Echinostomata</taxon>
        <taxon>Echinostomatoidea</taxon>
        <taxon>Fasciolidae</taxon>
        <taxon>Fasciolopsis</taxon>
    </lineage>
</organism>
<dbReference type="FunFam" id="1.20.1270.50:FF:000001">
    <property type="entry name" value="Alpha-mannosidase"/>
    <property type="match status" value="1"/>
</dbReference>
<dbReference type="OrthoDB" id="10261055at2759"/>
<dbReference type="PANTHER" id="PTHR11607:SF3">
    <property type="entry name" value="LYSOSOMAL ALPHA-MANNOSIDASE"/>
    <property type="match status" value="1"/>
</dbReference>
<dbReference type="InterPro" id="IPR028995">
    <property type="entry name" value="Glyco_hydro_57/38_cen_sf"/>
</dbReference>
<evidence type="ECO:0000256" key="2">
    <source>
        <dbReference type="ARBA" id="ARBA00009792"/>
    </source>
</evidence>
<evidence type="ECO:0000256" key="4">
    <source>
        <dbReference type="ARBA" id="ARBA00022801"/>
    </source>
</evidence>
<dbReference type="GO" id="GO:0004572">
    <property type="term" value="F:mannosyl-oligosaccharide 1,3-1,6-alpha-mannosidase activity"/>
    <property type="evidence" value="ECO:0007669"/>
    <property type="project" value="UniProtKB-EC"/>
</dbReference>
<evidence type="ECO:0000313" key="15">
    <source>
        <dbReference type="Proteomes" id="UP000728185"/>
    </source>
</evidence>
<evidence type="ECO:0000256" key="3">
    <source>
        <dbReference type="ARBA" id="ARBA00022723"/>
    </source>
</evidence>
<dbReference type="Proteomes" id="UP000728185">
    <property type="component" value="Unassembled WGS sequence"/>
</dbReference>
<comment type="similarity">
    <text evidence="2">Belongs to the glycosyl hydrolase 38 family.</text>
</comment>
<dbReference type="Pfam" id="PF09261">
    <property type="entry name" value="Alpha-mann_mid"/>
    <property type="match status" value="1"/>
</dbReference>
<dbReference type="InterPro" id="IPR027291">
    <property type="entry name" value="Glyco_hydro_38_N_sf"/>
</dbReference>
<gene>
    <name evidence="14" type="ORF">FBUS_07607</name>
</gene>
<keyword evidence="12" id="KW-0472">Membrane</keyword>
<evidence type="ECO:0000313" key="14">
    <source>
        <dbReference type="EMBL" id="KAA0189098.1"/>
    </source>
</evidence>
<keyword evidence="6" id="KW-1015">Disulfide bond</keyword>
<comment type="function">
    <text evidence="8">Catalyzes the first committed step in the biosynthesis of complex N-glycans. It controls conversion of high mannose to complex N-glycans; the final hydrolytic step in the N-glycan maturation pathway.</text>
</comment>
<dbReference type="GO" id="GO:0006013">
    <property type="term" value="P:mannose metabolic process"/>
    <property type="evidence" value="ECO:0007669"/>
    <property type="project" value="InterPro"/>
</dbReference>
<dbReference type="AlphaFoldDB" id="A0A8E0RPF8"/>
<dbReference type="GO" id="GO:0006491">
    <property type="term" value="P:N-glycan processing"/>
    <property type="evidence" value="ECO:0007669"/>
    <property type="project" value="TreeGrafter"/>
</dbReference>
<comment type="caution">
    <text evidence="14">The sequence shown here is derived from an EMBL/GenBank/DDBJ whole genome shotgun (WGS) entry which is preliminary data.</text>
</comment>
<evidence type="ECO:0000256" key="10">
    <source>
        <dbReference type="ARBA" id="ARBA00083602"/>
    </source>
</evidence>
<comment type="cofactor">
    <cofactor evidence="1">
        <name>Zn(2+)</name>
        <dbReference type="ChEBI" id="CHEBI:29105"/>
    </cofactor>
</comment>
<dbReference type="PANTHER" id="PTHR11607">
    <property type="entry name" value="ALPHA-MANNOSIDASE"/>
    <property type="match status" value="1"/>
</dbReference>
<keyword evidence="5" id="KW-0862">Zinc</keyword>
<feature type="domain" description="Glycoside hydrolase family 38 central" evidence="13">
    <location>
        <begin position="457"/>
        <end position="545"/>
    </location>
</feature>
<evidence type="ECO:0000256" key="7">
    <source>
        <dbReference type="ARBA" id="ARBA00023295"/>
    </source>
</evidence>
<evidence type="ECO:0000256" key="1">
    <source>
        <dbReference type="ARBA" id="ARBA00001947"/>
    </source>
</evidence>
<name>A0A8E0RPF8_9TREM</name>
<dbReference type="Gene3D" id="3.20.110.10">
    <property type="entry name" value="Glycoside hydrolase 38, N terminal domain"/>
    <property type="match status" value="1"/>
</dbReference>
<dbReference type="InterPro" id="IPR011682">
    <property type="entry name" value="Glyco_hydro_38_C"/>
</dbReference>
<dbReference type="GO" id="GO:0046872">
    <property type="term" value="F:metal ion binding"/>
    <property type="evidence" value="ECO:0007669"/>
    <property type="project" value="UniProtKB-KW"/>
</dbReference>
<dbReference type="InterPro" id="IPR011013">
    <property type="entry name" value="Gal_mutarotase_sf_dom"/>
</dbReference>
<sequence length="1089" mass="125085">MRLRLRFVRRGIIIIGVVFFVTCVYLYMYAGYKEINSLKPDRKFQAAHQELNAHELKPNLLKRLNTPQFRALHTPTIEMEKVLQELKFDNQPGGAWKQGFEISYNMSQWADDPLEVFLVPHSHQDPGWIFTIDEYFEKKTRAGLDATLDVLLHHPEARFIYAEISYFSKWVNGLSPNAKSAVSKLLHGGQLEIASGGWVMPDEATASYYAIVDQMIEGHHWLWENFAYRPNISWSIDPFGQSTTMAYLVRKMGFTGMVIGRVHYEVKKYLALRKALEFHWGQSWDPQNQAQIPCHLLAFYAYDVPHTCGPDPAVCCQFDFWRLKHGTCPWNKPPQLIRPDNEEERTALLVDQYRKKATLYNQPGILLVPLGDDFRFLSTAEWALQLDNYNRIIKFLDKHPEYRVKLRFATLSEYFEAFYRRHGHEPRSAAHPIAGPERLNLSLFIGDLFTYADRDQDYWSGYFTSRPVEKFITRTLESELRASEILYTFARFVIQRFPNSQLNETIGLLDDRITESRRALGLFQHHDGVTGTAKPHVAADYNKRLISALEHCRLVSSISSFVLLNTLSDPDVPSLQRSIVPEQLYDIIRLWIKTSDDSAITSIEDLYSDSAAPFPSEIKLDSPDLPISIIVFNPLPHARTTTITIHVDGANEHYEVDFAPPPSESENHPITIQMEPFDSKTGPTTRLRIGPVYLVPLSLSQVVLKPTKTPGDQFVQVMEFPKDPEIRVTRGPLVEEITVDTPMVQHTVRLHKYLLNVCPFIVAFSVIRFSSGPTIASNSIEIENTVDLNDVQPPNIELAMRIRSNVTNSDRVFYTDSNCFQFVRRQYYDKIPFQGNLYPMSCGVYIQSEPSTTQPRMLRLHLFSTYSHGVTSPNPGALYVFLDRRTVHDDNRGLNEPLRGRWIAQSNFRLFVESVFPERRAQQKVSQSVTMIFPSRIVYSKSPNLLYDCLIGLLNPCAPIDQSIWTRWHQFFDCDINPSLSLEAHDSLTDLIRPIQRFEAHFPTTQFMTRVVQLTPMVTFPPDYDLVALKTFNHRTELFKPYSDPYGAQVGIIVRRLPVSLGLEATYLVSTSQFVILIVGPWSSGLNYS</sequence>
<protein>
    <recommendedName>
        <fullName evidence="9">mannosyl-oligosaccharide 1,3-1,6-alpha-mannosidase</fullName>
        <ecNumber evidence="9">3.2.1.114</ecNumber>
    </recommendedName>
    <alternativeName>
        <fullName evidence="10">Mannosyl-oligosaccharide 1,3-1,6-alpha-mannosidase</fullName>
    </alternativeName>
</protein>
<dbReference type="Gene3D" id="2.70.98.30">
    <property type="entry name" value="Golgi alpha-mannosidase II, domain 4"/>
    <property type="match status" value="1"/>
</dbReference>